<evidence type="ECO:0000313" key="11">
    <source>
        <dbReference type="Proteomes" id="UP000572268"/>
    </source>
</evidence>
<evidence type="ECO:0000256" key="3">
    <source>
        <dbReference type="ARBA" id="ARBA00022448"/>
    </source>
</evidence>
<evidence type="ECO:0000256" key="8">
    <source>
        <dbReference type="SAM" id="MobiDB-lite"/>
    </source>
</evidence>
<evidence type="ECO:0000313" key="10">
    <source>
        <dbReference type="EMBL" id="KAF4670117.1"/>
    </source>
</evidence>
<keyword evidence="4" id="KW-0285">Flavoprotein</keyword>
<dbReference type="Pfam" id="PF04194">
    <property type="entry name" value="PDCD2_C"/>
    <property type="match status" value="1"/>
</dbReference>
<comment type="caution">
    <text evidence="10">The sequence shown here is derived from an EMBL/GenBank/DDBJ whole genome shotgun (WGS) entry which is preliminary data.</text>
</comment>
<dbReference type="GO" id="GO:0005759">
    <property type="term" value="C:mitochondrial matrix"/>
    <property type="evidence" value="ECO:0007669"/>
    <property type="project" value="UniProtKB-SubCell"/>
</dbReference>
<comment type="subcellular location">
    <subcellularLocation>
        <location evidence="1">Mitochondrion matrix</location>
    </subcellularLocation>
</comment>
<keyword evidence="6" id="KW-0249">Electron transport</keyword>
<evidence type="ECO:0000256" key="1">
    <source>
        <dbReference type="ARBA" id="ARBA00004305"/>
    </source>
</evidence>
<evidence type="ECO:0000259" key="9">
    <source>
        <dbReference type="SMART" id="SM00893"/>
    </source>
</evidence>
<dbReference type="FunFam" id="3.40.50.1220:FF:000001">
    <property type="entry name" value="Electron transfer flavoprotein, alpha subunit"/>
    <property type="match status" value="1"/>
</dbReference>
<feature type="region of interest" description="Disordered" evidence="8">
    <location>
        <begin position="846"/>
        <end position="876"/>
    </location>
</feature>
<protein>
    <submittedName>
        <fullName evidence="10">Electron transfer flavoprotein alpha-subunit</fullName>
    </submittedName>
</protein>
<dbReference type="PANTHER" id="PTHR43153">
    <property type="entry name" value="ELECTRON TRANSFER FLAVOPROTEIN ALPHA"/>
    <property type="match status" value="1"/>
</dbReference>
<dbReference type="InterPro" id="IPR018206">
    <property type="entry name" value="ETF_asu_C_CS"/>
</dbReference>
<dbReference type="CDD" id="cd01715">
    <property type="entry name" value="ETF_alpha"/>
    <property type="match status" value="1"/>
</dbReference>
<dbReference type="SUPFAM" id="SSF52467">
    <property type="entry name" value="DHS-like NAD/FAD-binding domain"/>
    <property type="match status" value="1"/>
</dbReference>
<dbReference type="GO" id="GO:0050660">
    <property type="term" value="F:flavin adenine dinucleotide binding"/>
    <property type="evidence" value="ECO:0007669"/>
    <property type="project" value="InterPro"/>
</dbReference>
<accession>A0A7J6MFB1</accession>
<dbReference type="EMBL" id="JABANN010000127">
    <property type="protein sequence ID" value="KAF4670117.1"/>
    <property type="molecule type" value="Genomic_DNA"/>
</dbReference>
<evidence type="ECO:0000256" key="5">
    <source>
        <dbReference type="ARBA" id="ARBA00022827"/>
    </source>
</evidence>
<dbReference type="InterPro" id="IPR033947">
    <property type="entry name" value="ETF_alpha_N"/>
</dbReference>
<sequence>MAEQKARASRQVHMERHAEPRKLETRRDMENERKKYRRRVLCNATRRARKSDMSDLSLILRILHPSPPRYWAMTGVFLGVFAETELSNELAKDMTASRAGGSPYVIQDTWLSDHYPKCRMCGKEMVFVLQLFSDYDPDAYRREEAYKVANLVYKLPLIGFLHVFVCPSMACSRQNEGWRCFRTMRPATNTSSSSVGCPVTAEKFNFMSSTEPAASAEGGAADAFDLSDLANALDGVELSEGSLFGAKDDPTKKGEKDSSSSSASTDVRQCNVPGVRVQPKEETSITLTPGYQLYVVPEPAKWEPSLSKEEELYKAYLDLGNPDPSLAATVKESHGAVIADDDFAGIEEDEMNTTFLKFQERTSRFPGQVLRYDYNGSPLWAGKFAEESKKAIARQVPPCRACGAPRAFEFQLLPSLFYLSGWFEGHESEMEWGIAAMYTCSEDCRGSGGLSFNPTASVYEEFVLLEPAEDGSKKDRIALRELESVRYVAREKSMKAEEAQKILQIEESRLGRLRRSKGAKPREVKEQQDRVQAAWRLLTEREGIRDLVLLEAHRLEASALGSLQRLRSSKEEDDATATKLLQREVRRARRDVQRERARLDEVDTQRAVEEDRERTSAARAREAQLAARRRLFATQQILKARNAEDDEMRQRMKEQAEARVLRLRDSLLLSEERVKRGSSRRNAEELERLTKFEAEKKELLEQGLNPYEVFRSRQLEETKAKNQRRAVELRQMRDEALKRKMQYEAKMKAAEVADRAQRKALEAEFQRNVSGVADKERYGKFIAKHSIGGVSVLDPTGTAIRIDGSKVTVCRDMSFGLGRASEEVIEKAKADVAALERSVRSVLGRTKSDRGNRGFGDGEQTEMNQPQESGTASSAVGASTIARGVCGSPTLRRLFSTLLVAEQRGGKLEKSSLCAAAAASQLDKDFSVMLAGGPREAAEEAARLPGVKKVYHCNPGDAALEHPAADTFANAVVKLSKEMGASYIVAGNSSVIRDSIPRAAAMLDAQPITDVVKVVSNDTFKRPMYAGNVIATVKSSDPVKVLVFRPTAFEPSEVPQGGAAAEIVKEEIDTKSSSIEFISEADKSTEKPMLQTAPIVVAGGRALKNKETFDSVLDPLADKLGAALGATRAAVDAGYCSNDLQIGQTGKVVAPQLYIAIGISGAIQHTAGIKDSKCIVAINKDAEAPIFQVADYGLVGDLYKIVPELTAKI</sequence>
<dbReference type="Gene3D" id="3.40.50.1220">
    <property type="entry name" value="TPP-binding domain"/>
    <property type="match status" value="1"/>
</dbReference>
<dbReference type="PROSITE" id="PS00696">
    <property type="entry name" value="ETF_ALPHA"/>
    <property type="match status" value="1"/>
</dbReference>
<name>A0A7J6MFB1_PEROL</name>
<dbReference type="InterPro" id="IPR029035">
    <property type="entry name" value="DHS-like_NAD/FAD-binding_dom"/>
</dbReference>
<evidence type="ECO:0000256" key="6">
    <source>
        <dbReference type="ARBA" id="ARBA00022982"/>
    </source>
</evidence>
<keyword evidence="7" id="KW-0175">Coiled coil</keyword>
<dbReference type="SUPFAM" id="SSF52402">
    <property type="entry name" value="Adenine nucleotide alpha hydrolases-like"/>
    <property type="match status" value="1"/>
</dbReference>
<dbReference type="GO" id="GO:0033539">
    <property type="term" value="P:fatty acid beta-oxidation using acyl-CoA dehydrogenase"/>
    <property type="evidence" value="ECO:0007669"/>
    <property type="project" value="TreeGrafter"/>
</dbReference>
<dbReference type="AlphaFoldDB" id="A0A7J6MFB1"/>
<dbReference type="InterPro" id="IPR014731">
    <property type="entry name" value="ETF_asu_C"/>
</dbReference>
<dbReference type="InterPro" id="IPR001308">
    <property type="entry name" value="ETF_a/FixB"/>
</dbReference>
<dbReference type="Gene3D" id="3.40.50.620">
    <property type="entry name" value="HUPs"/>
    <property type="match status" value="1"/>
</dbReference>
<keyword evidence="5" id="KW-0274">FAD</keyword>
<feature type="region of interest" description="Disordered" evidence="8">
    <location>
        <begin position="1"/>
        <end position="31"/>
    </location>
</feature>
<feature type="coiled-coil region" evidence="7">
    <location>
        <begin position="653"/>
        <end position="753"/>
    </location>
</feature>
<reference evidence="10 11" key="1">
    <citation type="submission" date="2020-04" db="EMBL/GenBank/DDBJ databases">
        <title>Perkinsus olseni comparative genomics.</title>
        <authorList>
            <person name="Bogema D.R."/>
        </authorList>
    </citation>
    <scope>NUCLEOTIDE SEQUENCE [LARGE SCALE GENOMIC DNA]</scope>
    <source>
        <strain evidence="10">ATCC PRA-31</strain>
    </source>
</reference>
<evidence type="ECO:0000256" key="4">
    <source>
        <dbReference type="ARBA" id="ARBA00022630"/>
    </source>
</evidence>
<dbReference type="GO" id="GO:0009055">
    <property type="term" value="F:electron transfer activity"/>
    <property type="evidence" value="ECO:0007669"/>
    <property type="project" value="InterPro"/>
</dbReference>
<dbReference type="Proteomes" id="UP000572268">
    <property type="component" value="Unassembled WGS sequence"/>
</dbReference>
<dbReference type="PANTHER" id="PTHR43153:SF1">
    <property type="entry name" value="ELECTRON TRANSFER FLAVOPROTEIN SUBUNIT ALPHA, MITOCHONDRIAL"/>
    <property type="match status" value="1"/>
</dbReference>
<dbReference type="InterPro" id="IPR014730">
    <property type="entry name" value="ETF_a/b_N"/>
</dbReference>
<feature type="compositionally biased region" description="Basic and acidic residues" evidence="8">
    <location>
        <begin position="246"/>
        <end position="258"/>
    </location>
</feature>
<evidence type="ECO:0000256" key="2">
    <source>
        <dbReference type="ARBA" id="ARBA00005817"/>
    </source>
</evidence>
<feature type="coiled-coil region" evidence="7">
    <location>
        <begin position="578"/>
        <end position="605"/>
    </location>
</feature>
<gene>
    <name evidence="10" type="primary">ETF1_3</name>
    <name evidence="10" type="ORF">FOL46_001016</name>
</gene>
<organism evidence="10 11">
    <name type="scientific">Perkinsus olseni</name>
    <name type="common">Perkinsus atlanticus</name>
    <dbReference type="NCBI Taxonomy" id="32597"/>
    <lineage>
        <taxon>Eukaryota</taxon>
        <taxon>Sar</taxon>
        <taxon>Alveolata</taxon>
        <taxon>Perkinsozoa</taxon>
        <taxon>Perkinsea</taxon>
        <taxon>Perkinsida</taxon>
        <taxon>Perkinsidae</taxon>
        <taxon>Perkinsus</taxon>
    </lineage>
</organism>
<keyword evidence="3" id="KW-0813">Transport</keyword>
<evidence type="ECO:0000256" key="7">
    <source>
        <dbReference type="SAM" id="Coils"/>
    </source>
</evidence>
<dbReference type="InterPro" id="IPR007320">
    <property type="entry name" value="PDCD2_C"/>
</dbReference>
<comment type="similarity">
    <text evidence="2">Belongs to the ETF alpha-subunit/FixB family.</text>
</comment>
<dbReference type="SMART" id="SM00893">
    <property type="entry name" value="ETF"/>
    <property type="match status" value="1"/>
</dbReference>
<feature type="domain" description="Electron transfer flavoprotein alpha/beta-subunit N-terminal" evidence="9">
    <location>
        <begin position="897"/>
        <end position="1081"/>
    </location>
</feature>
<dbReference type="Pfam" id="PF00766">
    <property type="entry name" value="ETF_alpha"/>
    <property type="match status" value="1"/>
</dbReference>
<proteinExistence type="inferred from homology"/>
<feature type="region of interest" description="Disordered" evidence="8">
    <location>
        <begin position="243"/>
        <end position="271"/>
    </location>
</feature>
<dbReference type="Pfam" id="PF01012">
    <property type="entry name" value="ETF"/>
    <property type="match status" value="1"/>
</dbReference>
<dbReference type="InterPro" id="IPR014729">
    <property type="entry name" value="Rossmann-like_a/b/a_fold"/>
</dbReference>